<dbReference type="EMBL" id="CAJOBJ010112979">
    <property type="protein sequence ID" value="CAF4640248.1"/>
    <property type="molecule type" value="Genomic_DNA"/>
</dbReference>
<reference evidence="1" key="1">
    <citation type="submission" date="2021-02" db="EMBL/GenBank/DDBJ databases">
        <authorList>
            <person name="Nowell W R."/>
        </authorList>
    </citation>
    <scope>NUCLEOTIDE SEQUENCE</scope>
</reference>
<proteinExistence type="predicted"/>
<feature type="non-terminal residue" evidence="1">
    <location>
        <position position="80"/>
    </location>
</feature>
<dbReference type="EMBL" id="CAJOBH010131083">
    <property type="protein sequence ID" value="CAF4757547.1"/>
    <property type="molecule type" value="Genomic_DNA"/>
</dbReference>
<feature type="non-terminal residue" evidence="1">
    <location>
        <position position="1"/>
    </location>
</feature>
<name>A0A8S2ZM40_9BILA</name>
<dbReference type="Proteomes" id="UP000681720">
    <property type="component" value="Unassembled WGS sequence"/>
</dbReference>
<gene>
    <name evidence="2" type="ORF">BYL167_LOCUS46367</name>
    <name evidence="1" type="ORF">GIL414_LOCUS40592</name>
</gene>
<sequence>HIEEHPNGGASLIRTYYNEFVRLSNEDAHLFVNYFFNLVYSEVNQRAKYSIGVLHDGARYLPDLVDYFSLNYPKMVVKTT</sequence>
<evidence type="ECO:0000313" key="1">
    <source>
        <dbReference type="EMBL" id="CAF4640248.1"/>
    </source>
</evidence>
<organism evidence="1 3">
    <name type="scientific">Rotaria magnacalcarata</name>
    <dbReference type="NCBI Taxonomy" id="392030"/>
    <lineage>
        <taxon>Eukaryota</taxon>
        <taxon>Metazoa</taxon>
        <taxon>Spiralia</taxon>
        <taxon>Gnathifera</taxon>
        <taxon>Rotifera</taxon>
        <taxon>Eurotatoria</taxon>
        <taxon>Bdelloidea</taxon>
        <taxon>Philodinida</taxon>
        <taxon>Philodinidae</taxon>
        <taxon>Rotaria</taxon>
    </lineage>
</organism>
<evidence type="ECO:0000313" key="2">
    <source>
        <dbReference type="EMBL" id="CAF4757547.1"/>
    </source>
</evidence>
<evidence type="ECO:0000313" key="3">
    <source>
        <dbReference type="Proteomes" id="UP000681720"/>
    </source>
</evidence>
<comment type="caution">
    <text evidence="1">The sequence shown here is derived from an EMBL/GenBank/DDBJ whole genome shotgun (WGS) entry which is preliminary data.</text>
</comment>
<dbReference type="Proteomes" id="UP000681967">
    <property type="component" value="Unassembled WGS sequence"/>
</dbReference>
<protein>
    <submittedName>
        <fullName evidence="1">Uncharacterized protein</fullName>
    </submittedName>
</protein>
<dbReference type="AlphaFoldDB" id="A0A8S2ZM40"/>
<accession>A0A8S2ZM40</accession>